<evidence type="ECO:0000256" key="1">
    <source>
        <dbReference type="ARBA" id="ARBA00022612"/>
    </source>
</evidence>
<sequence>MWSPTMKTIDFEIRTSELSASNKKLVGYAVRWNSLSEVIWDEFREQFAPGAFKDSLASGSDVRALYEHNYTQLLGRTKSGTLVLSEDDTGLRFELTPPNTQLGNDVLELVERGDISGMSFGFRALKESWDITPTPYIRTVTAAELREITVTSMPAYPESGVEIAHRSLFSQHPELRRAGDNRRRWADLAGL</sequence>
<evidence type="ECO:0000256" key="2">
    <source>
        <dbReference type="ARBA" id="ARBA00022670"/>
    </source>
</evidence>
<name>W8UNU3_KLEPN</name>
<evidence type="ECO:0000259" key="4">
    <source>
        <dbReference type="Pfam" id="PF04586"/>
    </source>
</evidence>
<keyword evidence="2 5" id="KW-0645">Protease</keyword>
<dbReference type="EMBL" id="CP006918">
    <property type="protein sequence ID" value="AHM77298.1"/>
    <property type="molecule type" value="Genomic_DNA"/>
</dbReference>
<keyword evidence="1" id="KW-1188">Viral release from host cell</keyword>
<gene>
    <name evidence="5" type="ORF">KPNJ2_00518</name>
</gene>
<reference evidence="5 6" key="1">
    <citation type="journal article" date="2014" name="Proc. Natl. Acad. Sci. U.S.A.">
        <title>Molecular dissection of the evolution of carbapenem-resistant multilocus sequence type 258 Klebsiella pneumoniae.</title>
        <authorList>
            <person name="Deleo F.R."/>
            <person name="Chen L."/>
            <person name="Porcella S.F."/>
            <person name="Martens C.A."/>
            <person name="Kobayashi S.D."/>
            <person name="Porter A.R."/>
            <person name="Chavda K.D."/>
            <person name="Jacobs M.R."/>
            <person name="Mathema B."/>
            <person name="Olsen R.J."/>
            <person name="Bonomo R.A."/>
            <person name="Musser J.M."/>
            <person name="Kreiswirth B.N."/>
        </authorList>
    </citation>
    <scope>NUCLEOTIDE SEQUENCE [LARGE SCALE GENOMIC DNA]</scope>
    <source>
        <strain evidence="5">30684/NJST258_2</strain>
    </source>
</reference>
<feature type="domain" description="Prohead serine protease" evidence="4">
    <location>
        <begin position="11"/>
        <end position="168"/>
    </location>
</feature>
<dbReference type="Pfam" id="PF04586">
    <property type="entry name" value="Peptidase_S78"/>
    <property type="match status" value="1"/>
</dbReference>
<accession>W8UNU3</accession>
<dbReference type="Proteomes" id="UP000019586">
    <property type="component" value="Chromosome"/>
</dbReference>
<dbReference type="GO" id="GO:0006508">
    <property type="term" value="P:proteolysis"/>
    <property type="evidence" value="ECO:0007669"/>
    <property type="project" value="UniProtKB-KW"/>
</dbReference>
<evidence type="ECO:0000313" key="5">
    <source>
        <dbReference type="EMBL" id="AHM77298.1"/>
    </source>
</evidence>
<evidence type="ECO:0000313" key="6">
    <source>
        <dbReference type="Proteomes" id="UP000019586"/>
    </source>
</evidence>
<keyword evidence="3" id="KW-0378">Hydrolase</keyword>
<dbReference type="HOGENOM" id="CLU_097078_3_1_6"/>
<dbReference type="PATRIC" id="fig|1420013.3.peg.490"/>
<evidence type="ECO:0000256" key="3">
    <source>
        <dbReference type="ARBA" id="ARBA00022801"/>
    </source>
</evidence>
<dbReference type="InterPro" id="IPR006433">
    <property type="entry name" value="Prohead_protease"/>
</dbReference>
<dbReference type="InterPro" id="IPR054613">
    <property type="entry name" value="Peptidase_S78_dom"/>
</dbReference>
<dbReference type="GO" id="GO:0008233">
    <property type="term" value="F:peptidase activity"/>
    <property type="evidence" value="ECO:0007669"/>
    <property type="project" value="UniProtKB-KW"/>
</dbReference>
<dbReference type="AlphaFoldDB" id="W8UNU3"/>
<organism evidence="5 6">
    <name type="scientific">Klebsiella pneumoniae 30684/NJST258_2</name>
    <dbReference type="NCBI Taxonomy" id="1420013"/>
    <lineage>
        <taxon>Bacteria</taxon>
        <taxon>Pseudomonadati</taxon>
        <taxon>Pseudomonadota</taxon>
        <taxon>Gammaproteobacteria</taxon>
        <taxon>Enterobacterales</taxon>
        <taxon>Enterobacteriaceae</taxon>
        <taxon>Klebsiella/Raoultella group</taxon>
        <taxon>Klebsiella</taxon>
        <taxon>Klebsiella pneumoniae complex</taxon>
    </lineage>
</organism>
<dbReference type="NCBIfam" id="TIGR01543">
    <property type="entry name" value="proheadase_HK97"/>
    <property type="match status" value="1"/>
</dbReference>
<dbReference type="KEGG" id="kps:KPNJ2_00518"/>
<proteinExistence type="predicted"/>
<protein>
    <submittedName>
        <fullName evidence="5">Phage Prohead Protease</fullName>
    </submittedName>
</protein>